<name>A0ABQ4XR47_9ASTR</name>
<evidence type="ECO:0000313" key="4">
    <source>
        <dbReference type="Proteomes" id="UP001151760"/>
    </source>
</evidence>
<feature type="region of interest" description="Disordered" evidence="1">
    <location>
        <begin position="354"/>
        <end position="418"/>
    </location>
</feature>
<feature type="transmembrane region" description="Helical" evidence="2">
    <location>
        <begin position="284"/>
        <end position="302"/>
    </location>
</feature>
<evidence type="ECO:0000256" key="1">
    <source>
        <dbReference type="SAM" id="MobiDB-lite"/>
    </source>
</evidence>
<feature type="region of interest" description="Disordered" evidence="1">
    <location>
        <begin position="1"/>
        <end position="20"/>
    </location>
</feature>
<reference evidence="3" key="1">
    <citation type="journal article" date="2022" name="Int. J. Mol. Sci.">
        <title>Draft Genome of Tanacetum Coccineum: Genomic Comparison of Closely Related Tanacetum-Family Plants.</title>
        <authorList>
            <person name="Yamashiro T."/>
            <person name="Shiraishi A."/>
            <person name="Nakayama K."/>
            <person name="Satake H."/>
        </authorList>
    </citation>
    <scope>NUCLEOTIDE SEQUENCE</scope>
</reference>
<feature type="compositionally biased region" description="Basic and acidic residues" evidence="1">
    <location>
        <begin position="386"/>
        <end position="396"/>
    </location>
</feature>
<proteinExistence type="predicted"/>
<keyword evidence="2" id="KW-0472">Membrane</keyword>
<keyword evidence="4" id="KW-1185">Reference proteome</keyword>
<reference evidence="3" key="2">
    <citation type="submission" date="2022-01" db="EMBL/GenBank/DDBJ databases">
        <authorList>
            <person name="Yamashiro T."/>
            <person name="Shiraishi A."/>
            <person name="Satake H."/>
            <person name="Nakayama K."/>
        </authorList>
    </citation>
    <scope>NUCLEOTIDE SEQUENCE</scope>
</reference>
<feature type="compositionally biased region" description="Basic residues" evidence="1">
    <location>
        <begin position="358"/>
        <end position="371"/>
    </location>
</feature>
<protein>
    <submittedName>
        <fullName evidence="3">Uncharacterized protein</fullName>
    </submittedName>
</protein>
<evidence type="ECO:0000256" key="2">
    <source>
        <dbReference type="SAM" id="Phobius"/>
    </source>
</evidence>
<keyword evidence="2" id="KW-0812">Transmembrane</keyword>
<gene>
    <name evidence="3" type="ORF">Tco_0682427</name>
</gene>
<dbReference type="Proteomes" id="UP001151760">
    <property type="component" value="Unassembled WGS sequence"/>
</dbReference>
<organism evidence="3 4">
    <name type="scientific">Tanacetum coccineum</name>
    <dbReference type="NCBI Taxonomy" id="301880"/>
    <lineage>
        <taxon>Eukaryota</taxon>
        <taxon>Viridiplantae</taxon>
        <taxon>Streptophyta</taxon>
        <taxon>Embryophyta</taxon>
        <taxon>Tracheophyta</taxon>
        <taxon>Spermatophyta</taxon>
        <taxon>Magnoliopsida</taxon>
        <taxon>eudicotyledons</taxon>
        <taxon>Gunneridae</taxon>
        <taxon>Pentapetalae</taxon>
        <taxon>asterids</taxon>
        <taxon>campanulids</taxon>
        <taxon>Asterales</taxon>
        <taxon>Asteraceae</taxon>
        <taxon>Asteroideae</taxon>
        <taxon>Anthemideae</taxon>
        <taxon>Anthemidinae</taxon>
        <taxon>Tanacetum</taxon>
    </lineage>
</organism>
<accession>A0ABQ4XR47</accession>
<feature type="compositionally biased region" description="Polar residues" evidence="1">
    <location>
        <begin position="374"/>
        <end position="385"/>
    </location>
</feature>
<comment type="caution">
    <text evidence="3">The sequence shown here is derived from an EMBL/GenBank/DDBJ whole genome shotgun (WGS) entry which is preliminary data.</text>
</comment>
<keyword evidence="2" id="KW-1133">Transmembrane helix</keyword>
<sequence>MGRPNDSLQDNDGEWKTVTRKQRGSIKDGFFNKDNIQKTGSKHRISNFDKAVVGDKPKSQPIHIEEDKHIRARLDGCWTGKEKNLQEAARACMEENLTWLNQWFDNLNPWEEKDLNTGRLTWVCIEGLPIIGRHNGAIKSIYGGDQIKRSLSITLNGIEYCIWMFEEQYSVSSLLNPCRDSDSDVNSMFEEEFIGPIMMEDDVGEDGFSDAHSLRISGNKKVHVSPSPCNKSKGRLEGDFFYGEHANSKPSMQVPMTPHWILMFLQRQVDSLHPRIKNLIQPNLLLLIVPGLFILCALMIIPPNLRINPLLMIWSVPDLNVTLDKDVLDDHSDKDLDTLMASFQKFNEKGINHSQVTSKKRRVKTKNRKLKIVGSSSSQPYISQHDTSRPSDENDLLKQMGAQLGISSPQGKDGSKSS</sequence>
<evidence type="ECO:0000313" key="3">
    <source>
        <dbReference type="EMBL" id="GJS67862.1"/>
    </source>
</evidence>
<feature type="compositionally biased region" description="Polar residues" evidence="1">
    <location>
        <begin position="1"/>
        <end position="10"/>
    </location>
</feature>
<dbReference type="EMBL" id="BQNB010009748">
    <property type="protein sequence ID" value="GJS67862.1"/>
    <property type="molecule type" value="Genomic_DNA"/>
</dbReference>